<gene>
    <name evidence="6" type="ORF">ENS59_14460</name>
</gene>
<dbReference type="EMBL" id="DSVL01000444">
    <property type="protein sequence ID" value="HFH30690.1"/>
    <property type="molecule type" value="Genomic_DNA"/>
</dbReference>
<dbReference type="Gene3D" id="3.30.70.1560">
    <property type="entry name" value="Alpha-L RNA-binding motif"/>
    <property type="match status" value="1"/>
</dbReference>
<sequence>MAKITTLKLLQSQGFGSRTECSALIRQKCIHIDEHLVADPAEEWDTETIRLINIDGDTWPFFPQLYLALNKPSGYECSQQPSHHPSVFELFPPQFLRRGLQSAGRLDWDTEGLLLFTDDGPCIHALTSPKKHVPKTYLAGTDRPVTADFVEHVRKGLVLRDEPEPVAALECKKIAENLIELTIDEGKYHQVRRMIAAAGNHCTRLERIAIGSLQLSDLHLERGQWCYLSAEQLAAAGYKKA</sequence>
<name>A0A7C3EES5_9SPIR</name>
<dbReference type="InterPro" id="IPR000748">
    <property type="entry name" value="PsdUridine_synth_RsuA/RluB/E/F"/>
</dbReference>
<evidence type="ECO:0000313" key="6">
    <source>
        <dbReference type="EMBL" id="HFH30690.1"/>
    </source>
</evidence>
<evidence type="ECO:0000259" key="5">
    <source>
        <dbReference type="Pfam" id="PF00849"/>
    </source>
</evidence>
<dbReference type="EC" id="5.4.99.-" evidence="4"/>
<dbReference type="InterPro" id="IPR020094">
    <property type="entry name" value="TruA/RsuA/RluB/E/F_N"/>
</dbReference>
<dbReference type="Gene3D" id="3.30.70.580">
    <property type="entry name" value="Pseudouridine synthase I, catalytic domain, N-terminal subdomain"/>
    <property type="match status" value="1"/>
</dbReference>
<dbReference type="PANTHER" id="PTHR47683:SF4">
    <property type="entry name" value="PSEUDOURIDINE SYNTHASE"/>
    <property type="match status" value="1"/>
</dbReference>
<dbReference type="GO" id="GO:0001522">
    <property type="term" value="P:pseudouridine synthesis"/>
    <property type="evidence" value="ECO:0007669"/>
    <property type="project" value="InterPro"/>
</dbReference>
<organism evidence="6">
    <name type="scientific">Gracilinema caldarium</name>
    <dbReference type="NCBI Taxonomy" id="215591"/>
    <lineage>
        <taxon>Bacteria</taxon>
        <taxon>Pseudomonadati</taxon>
        <taxon>Spirochaetota</taxon>
        <taxon>Spirochaetia</taxon>
        <taxon>Spirochaetales</taxon>
        <taxon>Breznakiellaceae</taxon>
        <taxon>Gracilinema</taxon>
    </lineage>
</organism>
<keyword evidence="3 4" id="KW-0413">Isomerase</keyword>
<evidence type="ECO:0000256" key="1">
    <source>
        <dbReference type="ARBA" id="ARBA00008348"/>
    </source>
</evidence>
<dbReference type="InterPro" id="IPR020103">
    <property type="entry name" value="PsdUridine_synth_cat_dom_sf"/>
</dbReference>
<accession>A0A7C3EES5</accession>
<dbReference type="InterPro" id="IPR050343">
    <property type="entry name" value="RsuA_PseudoU_synthase"/>
</dbReference>
<dbReference type="GO" id="GO:0140098">
    <property type="term" value="F:catalytic activity, acting on RNA"/>
    <property type="evidence" value="ECO:0007669"/>
    <property type="project" value="UniProtKB-ARBA"/>
</dbReference>
<dbReference type="PROSITE" id="PS01149">
    <property type="entry name" value="PSI_RSU"/>
    <property type="match status" value="1"/>
</dbReference>
<dbReference type="InterPro" id="IPR018496">
    <property type="entry name" value="PsdUridine_synth_RsuA/RluB_CS"/>
</dbReference>
<evidence type="ECO:0000256" key="4">
    <source>
        <dbReference type="RuleBase" id="RU003887"/>
    </source>
</evidence>
<dbReference type="GO" id="GO:0006364">
    <property type="term" value="P:rRNA processing"/>
    <property type="evidence" value="ECO:0007669"/>
    <property type="project" value="UniProtKB-ARBA"/>
</dbReference>
<keyword evidence="2" id="KW-0694">RNA-binding</keyword>
<protein>
    <recommendedName>
        <fullName evidence="4">Pseudouridine synthase</fullName>
        <ecNumber evidence="4">5.4.99.-</ecNumber>
    </recommendedName>
</protein>
<comment type="caution">
    <text evidence="6">The sequence shown here is derived from an EMBL/GenBank/DDBJ whole genome shotgun (WGS) entry which is preliminary data.</text>
</comment>
<reference evidence="6" key="1">
    <citation type="journal article" date="2020" name="mSystems">
        <title>Genome- and Community-Level Interaction Insights into Carbon Utilization and Element Cycling Functions of Hydrothermarchaeota in Hydrothermal Sediment.</title>
        <authorList>
            <person name="Zhou Z."/>
            <person name="Liu Y."/>
            <person name="Xu W."/>
            <person name="Pan J."/>
            <person name="Luo Z.H."/>
            <person name="Li M."/>
        </authorList>
    </citation>
    <scope>NUCLEOTIDE SEQUENCE [LARGE SCALE GENOMIC DNA]</scope>
    <source>
        <strain evidence="6">SpSt-503</strain>
    </source>
</reference>
<feature type="domain" description="Pseudouridine synthase RsuA/RluA-like" evidence="5">
    <location>
        <begin position="66"/>
        <end position="197"/>
    </location>
</feature>
<dbReference type="GO" id="GO:0003723">
    <property type="term" value="F:RNA binding"/>
    <property type="evidence" value="ECO:0007669"/>
    <property type="project" value="UniProtKB-KW"/>
</dbReference>
<dbReference type="GO" id="GO:0009982">
    <property type="term" value="F:pseudouridine synthase activity"/>
    <property type="evidence" value="ECO:0007669"/>
    <property type="project" value="InterPro"/>
</dbReference>
<dbReference type="CDD" id="cd02553">
    <property type="entry name" value="PseudoU_synth_RsuA"/>
    <property type="match status" value="1"/>
</dbReference>
<dbReference type="PANTHER" id="PTHR47683">
    <property type="entry name" value="PSEUDOURIDINE SYNTHASE FAMILY PROTEIN-RELATED"/>
    <property type="match status" value="1"/>
</dbReference>
<dbReference type="AlphaFoldDB" id="A0A7C3EES5"/>
<dbReference type="InterPro" id="IPR006145">
    <property type="entry name" value="PsdUridine_synth_RsuA/RluA"/>
</dbReference>
<evidence type="ECO:0000256" key="2">
    <source>
        <dbReference type="ARBA" id="ARBA00022884"/>
    </source>
</evidence>
<dbReference type="InterPro" id="IPR042092">
    <property type="entry name" value="PsdUridine_s_RsuA/RluB/E/F_cat"/>
</dbReference>
<proteinExistence type="inferred from homology"/>
<dbReference type="Pfam" id="PF00849">
    <property type="entry name" value="PseudoU_synth_2"/>
    <property type="match status" value="1"/>
</dbReference>
<evidence type="ECO:0000256" key="3">
    <source>
        <dbReference type="ARBA" id="ARBA00023235"/>
    </source>
</evidence>
<comment type="similarity">
    <text evidence="1 4">Belongs to the pseudouridine synthase RsuA family.</text>
</comment>
<dbReference type="NCBIfam" id="TIGR00093">
    <property type="entry name" value="pseudouridine synthase"/>
    <property type="match status" value="1"/>
</dbReference>
<dbReference type="SUPFAM" id="SSF55120">
    <property type="entry name" value="Pseudouridine synthase"/>
    <property type="match status" value="1"/>
</dbReference>